<dbReference type="InterPro" id="IPR027392">
    <property type="entry name" value="TF_Znf"/>
</dbReference>
<dbReference type="EMBL" id="BAAALG010000002">
    <property type="protein sequence ID" value="GAA1092429.1"/>
    <property type="molecule type" value="Genomic_DNA"/>
</dbReference>
<proteinExistence type="predicted"/>
<reference evidence="3" key="1">
    <citation type="journal article" date="2019" name="Int. J. Syst. Evol. Microbiol.">
        <title>The Global Catalogue of Microorganisms (GCM) 10K type strain sequencing project: providing services to taxonomists for standard genome sequencing and annotation.</title>
        <authorList>
            <consortium name="The Broad Institute Genomics Platform"/>
            <consortium name="The Broad Institute Genome Sequencing Center for Infectious Disease"/>
            <person name="Wu L."/>
            <person name="Ma J."/>
        </authorList>
    </citation>
    <scope>NUCLEOTIDE SEQUENCE [LARGE SCALE GENOMIC DNA]</scope>
    <source>
        <strain evidence="3">JCM 13008</strain>
    </source>
</reference>
<dbReference type="Proteomes" id="UP001501581">
    <property type="component" value="Unassembled WGS sequence"/>
</dbReference>
<feature type="domain" description="Transcription factor zinc-finger" evidence="1">
    <location>
        <begin position="6"/>
        <end position="44"/>
    </location>
</feature>
<keyword evidence="3" id="KW-1185">Reference proteome</keyword>
<organism evidence="2 3">
    <name type="scientific">Nocardioides dubius</name>
    <dbReference type="NCBI Taxonomy" id="317019"/>
    <lineage>
        <taxon>Bacteria</taxon>
        <taxon>Bacillati</taxon>
        <taxon>Actinomycetota</taxon>
        <taxon>Actinomycetes</taxon>
        <taxon>Propionibacteriales</taxon>
        <taxon>Nocardioidaceae</taxon>
        <taxon>Nocardioides</taxon>
    </lineage>
</organism>
<dbReference type="Pfam" id="PF13453">
    <property type="entry name" value="Zn_ribbon_TFIIB"/>
    <property type="match status" value="1"/>
</dbReference>
<protein>
    <recommendedName>
        <fullName evidence="1">Transcription factor zinc-finger domain-containing protein</fullName>
    </recommendedName>
</protein>
<comment type="caution">
    <text evidence="2">The sequence shown here is derived from an EMBL/GenBank/DDBJ whole genome shotgun (WGS) entry which is preliminary data.</text>
</comment>
<evidence type="ECO:0000313" key="2">
    <source>
        <dbReference type="EMBL" id="GAA1092429.1"/>
    </source>
</evidence>
<sequence>METLECPRCGATMEERRLGRSTVRRCPDGHGVFLERVALGDLIDAENDWHRGGEGFHTAPLPRITAEMAPPPPAAPRAPAWVATLFD</sequence>
<accession>A0ABP4E7B7</accession>
<gene>
    <name evidence="2" type="ORF">GCM10009668_04270</name>
</gene>
<dbReference type="RefSeq" id="WP_343990869.1">
    <property type="nucleotide sequence ID" value="NZ_BAAALG010000002.1"/>
</dbReference>
<evidence type="ECO:0000259" key="1">
    <source>
        <dbReference type="Pfam" id="PF13453"/>
    </source>
</evidence>
<name>A0ABP4E7B7_9ACTN</name>
<evidence type="ECO:0000313" key="3">
    <source>
        <dbReference type="Proteomes" id="UP001501581"/>
    </source>
</evidence>